<evidence type="ECO:0000259" key="8">
    <source>
        <dbReference type="Pfam" id="PF20684"/>
    </source>
</evidence>
<evidence type="ECO:0000256" key="3">
    <source>
        <dbReference type="ARBA" id="ARBA00022989"/>
    </source>
</evidence>
<name>A0A2V1D924_9PLEO</name>
<comment type="similarity">
    <text evidence="5">Belongs to the SAT4 family.</text>
</comment>
<dbReference type="Proteomes" id="UP000244855">
    <property type="component" value="Unassembled WGS sequence"/>
</dbReference>
<keyword evidence="4 7" id="KW-0472">Membrane</keyword>
<dbReference type="OrthoDB" id="4682787at2759"/>
<feature type="region of interest" description="Disordered" evidence="6">
    <location>
        <begin position="364"/>
        <end position="477"/>
    </location>
</feature>
<protein>
    <recommendedName>
        <fullName evidence="8">Rhodopsin domain-containing protein</fullName>
    </recommendedName>
</protein>
<keyword evidence="3 7" id="KW-1133">Transmembrane helix</keyword>
<feature type="region of interest" description="Disordered" evidence="6">
    <location>
        <begin position="498"/>
        <end position="535"/>
    </location>
</feature>
<feature type="compositionally biased region" description="Low complexity" evidence="6">
    <location>
        <begin position="385"/>
        <end position="396"/>
    </location>
</feature>
<evidence type="ECO:0000313" key="10">
    <source>
        <dbReference type="Proteomes" id="UP000244855"/>
    </source>
</evidence>
<feature type="transmembrane region" description="Helical" evidence="7">
    <location>
        <begin position="79"/>
        <end position="101"/>
    </location>
</feature>
<dbReference type="GO" id="GO:0016020">
    <property type="term" value="C:membrane"/>
    <property type="evidence" value="ECO:0007669"/>
    <property type="project" value="UniProtKB-SubCell"/>
</dbReference>
<evidence type="ECO:0000256" key="6">
    <source>
        <dbReference type="SAM" id="MobiDB-lite"/>
    </source>
</evidence>
<keyword evidence="10" id="KW-1185">Reference proteome</keyword>
<evidence type="ECO:0000313" key="9">
    <source>
        <dbReference type="EMBL" id="PVH93704.1"/>
    </source>
</evidence>
<dbReference type="STRING" id="97972.A0A2V1D924"/>
<dbReference type="EMBL" id="KZ805573">
    <property type="protein sequence ID" value="PVH93704.1"/>
    <property type="molecule type" value="Genomic_DNA"/>
</dbReference>
<gene>
    <name evidence="9" type="ORF">DM02DRAFT_603619</name>
</gene>
<dbReference type="AlphaFoldDB" id="A0A2V1D924"/>
<keyword evidence="2 7" id="KW-0812">Transmembrane</keyword>
<sequence>MAPLLANIAHSAMALVARGDLPPEVKKTLPEEVWVSKATAEQQLGMPIDERTFALALPAMMRPQGAENDVMTTDGPDQVWFLVVAILCIAVAGLFLMVRVYTKWAVVRSLEIADWFIFISFPLIITEIGLGYHMVLWGSGVHQWQVTFDQLFHQLYWANAAQIVYCPLSFAVKMAILLQYLRLFAPSKAVNRTMWYGAWFMIVSCSLLYTVLFFWTMFYCNPRQAIWDKFTPNLKCHDVNEITLIQGAFNMASDIIILLLPTTGLWKLNVPLGRKIAVTILFGTGLLACIASAMRIVFTVKIAPIYSEADVAHNALFIGLWTEAEVTLGFIVACALCLPKLIQVKGQRFKRAVSKASSPFASLRNMTNSSSRAGTWNLGSSNKGTKLSSTSSITSLKMKDLELSRPAGNGDHSVRRPDEQNTGRLDPNAFKFPQTAASSTGPQSDRDISRDPSPGHRPPSLHVPRRSLTHDTDLRMRSPTYRTAAAAAFFPEHGSHAHYYQQQQQNPFEDELKESMAGAVRGVGEHSHAGHAHVQ</sequence>
<evidence type="ECO:0000256" key="4">
    <source>
        <dbReference type="ARBA" id="ARBA00023136"/>
    </source>
</evidence>
<dbReference type="Pfam" id="PF20684">
    <property type="entry name" value="Fung_rhodopsin"/>
    <property type="match status" value="1"/>
</dbReference>
<feature type="compositionally biased region" description="Basic and acidic residues" evidence="6">
    <location>
        <begin position="412"/>
        <end position="421"/>
    </location>
</feature>
<dbReference type="InterPro" id="IPR052337">
    <property type="entry name" value="SAT4-like"/>
</dbReference>
<feature type="domain" description="Rhodopsin" evidence="8">
    <location>
        <begin position="98"/>
        <end position="342"/>
    </location>
</feature>
<feature type="transmembrane region" description="Helical" evidence="7">
    <location>
        <begin position="318"/>
        <end position="342"/>
    </location>
</feature>
<feature type="transmembrane region" description="Helical" evidence="7">
    <location>
        <begin position="278"/>
        <end position="298"/>
    </location>
</feature>
<feature type="compositionally biased region" description="Polar residues" evidence="6">
    <location>
        <begin position="364"/>
        <end position="384"/>
    </location>
</feature>
<dbReference type="PANTHER" id="PTHR33048">
    <property type="entry name" value="PTH11-LIKE INTEGRAL MEMBRANE PROTEIN (AFU_ORTHOLOGUE AFUA_5G11245)"/>
    <property type="match status" value="1"/>
</dbReference>
<feature type="transmembrane region" description="Helical" evidence="7">
    <location>
        <begin position="113"/>
        <end position="135"/>
    </location>
</feature>
<organism evidence="9 10">
    <name type="scientific">Periconia macrospinosa</name>
    <dbReference type="NCBI Taxonomy" id="97972"/>
    <lineage>
        <taxon>Eukaryota</taxon>
        <taxon>Fungi</taxon>
        <taxon>Dikarya</taxon>
        <taxon>Ascomycota</taxon>
        <taxon>Pezizomycotina</taxon>
        <taxon>Dothideomycetes</taxon>
        <taxon>Pleosporomycetidae</taxon>
        <taxon>Pleosporales</taxon>
        <taxon>Massarineae</taxon>
        <taxon>Periconiaceae</taxon>
        <taxon>Periconia</taxon>
    </lineage>
</organism>
<accession>A0A2V1D924</accession>
<dbReference type="InterPro" id="IPR049326">
    <property type="entry name" value="Rhodopsin_dom_fungi"/>
</dbReference>
<proteinExistence type="inferred from homology"/>
<reference evidence="9 10" key="1">
    <citation type="journal article" date="2018" name="Sci. Rep.">
        <title>Comparative genomics provides insights into the lifestyle and reveals functional heterogeneity of dark septate endophytic fungi.</title>
        <authorList>
            <person name="Knapp D.G."/>
            <person name="Nemeth J.B."/>
            <person name="Barry K."/>
            <person name="Hainaut M."/>
            <person name="Henrissat B."/>
            <person name="Johnson J."/>
            <person name="Kuo A."/>
            <person name="Lim J.H.P."/>
            <person name="Lipzen A."/>
            <person name="Nolan M."/>
            <person name="Ohm R.A."/>
            <person name="Tamas L."/>
            <person name="Grigoriev I.V."/>
            <person name="Spatafora J.W."/>
            <person name="Nagy L.G."/>
            <person name="Kovacs G.M."/>
        </authorList>
    </citation>
    <scope>NUCLEOTIDE SEQUENCE [LARGE SCALE GENOMIC DNA]</scope>
    <source>
        <strain evidence="9 10">DSE2036</strain>
    </source>
</reference>
<comment type="subcellular location">
    <subcellularLocation>
        <location evidence="1">Membrane</location>
        <topology evidence="1">Multi-pass membrane protein</topology>
    </subcellularLocation>
</comment>
<evidence type="ECO:0000256" key="7">
    <source>
        <dbReference type="SAM" id="Phobius"/>
    </source>
</evidence>
<dbReference type="PANTHER" id="PTHR33048:SF146">
    <property type="entry name" value="INTEGRAL MEMBRANE PROTEIN"/>
    <property type="match status" value="1"/>
</dbReference>
<feature type="transmembrane region" description="Helical" evidence="7">
    <location>
        <begin position="193"/>
        <end position="218"/>
    </location>
</feature>
<evidence type="ECO:0000256" key="5">
    <source>
        <dbReference type="ARBA" id="ARBA00038359"/>
    </source>
</evidence>
<feature type="compositionally biased region" description="Basic and acidic residues" evidence="6">
    <location>
        <begin position="444"/>
        <end position="454"/>
    </location>
</feature>
<evidence type="ECO:0000256" key="2">
    <source>
        <dbReference type="ARBA" id="ARBA00022692"/>
    </source>
</evidence>
<evidence type="ECO:0000256" key="1">
    <source>
        <dbReference type="ARBA" id="ARBA00004141"/>
    </source>
</evidence>
<feature type="transmembrane region" description="Helical" evidence="7">
    <location>
        <begin position="155"/>
        <end position="181"/>
    </location>
</feature>